<gene>
    <name evidence="1" type="ORF">AWY79_07910</name>
    <name evidence="2" type="ORF">EDC59_101455</name>
</gene>
<reference evidence="1 3" key="1">
    <citation type="journal article" date="2016" name="Front. Microbiol.">
        <title>Genome Sequence of the Piezophilic, Mesophilic Sulfate-Reducing Bacterium Desulfovibrio indicus J2T.</title>
        <authorList>
            <person name="Cao J."/>
            <person name="Maignien L."/>
            <person name="Shao Z."/>
            <person name="Alain K."/>
            <person name="Jebbar M."/>
        </authorList>
    </citation>
    <scope>NUCLEOTIDE SEQUENCE [LARGE SCALE GENOMIC DNA]</scope>
    <source>
        <strain evidence="1 3">J2</strain>
    </source>
</reference>
<dbReference type="OrthoDB" id="543755at2"/>
<dbReference type="Proteomes" id="UP000295506">
    <property type="component" value="Unassembled WGS sequence"/>
</dbReference>
<dbReference type="CDD" id="cd16440">
    <property type="entry name" value="beta_Kdo_transferase_KpsC_1"/>
    <property type="match status" value="1"/>
</dbReference>
<dbReference type="KEGG" id="dej:AWY79_07910"/>
<dbReference type="GO" id="GO:0000271">
    <property type="term" value="P:polysaccharide biosynthetic process"/>
    <property type="evidence" value="ECO:0007669"/>
    <property type="project" value="InterPro"/>
</dbReference>
<dbReference type="CDD" id="cd16439">
    <property type="entry name" value="beta_Kdo_transferase_KpsC_2"/>
    <property type="match status" value="1"/>
</dbReference>
<accession>A0A126QM98</accession>
<dbReference type="RefSeq" id="WP_078063699.1">
    <property type="nucleotide sequence ID" value="NZ_CP014206.1"/>
</dbReference>
<evidence type="ECO:0000313" key="3">
    <source>
        <dbReference type="Proteomes" id="UP000055611"/>
    </source>
</evidence>
<evidence type="ECO:0000313" key="2">
    <source>
        <dbReference type="EMBL" id="TDT92051.1"/>
    </source>
</evidence>
<organism evidence="2 4">
    <name type="scientific">Pseudodesulfovibrio indicus</name>
    <dbReference type="NCBI Taxonomy" id="1716143"/>
    <lineage>
        <taxon>Bacteria</taxon>
        <taxon>Pseudomonadati</taxon>
        <taxon>Thermodesulfobacteriota</taxon>
        <taxon>Desulfovibrionia</taxon>
        <taxon>Desulfovibrionales</taxon>
        <taxon>Desulfovibrionaceae</taxon>
    </lineage>
</organism>
<proteinExistence type="predicted"/>
<sequence>MIGVFSSGMLAIPHLEAFLGDGVLARPASGKGIDAVAGWGHKPTAAKARNMAREWGKPYLAVEDGFLRSLGLGVSGCAPLSVVVDDLGIYYDATGPSRLEQLIAEGCPEEDLDLARQAMEIIRRERLSKYNHAPKPEPGLFGGEGGLRILLVDQTRGDASVELGLAGPEAFSRMCREAVEAHPGARFYIKTHPDVVAGKKQGYLSSEDVPGAEVLGRDLNPLCVLERMDHVYTVSSQLGFEALLLGKRVHCYGAPFYSGWGLTEDGVELTRRTATRTLEEVFAAAYVRYARYVSPYTGERCSILDTLDTLTDQIRHEERNRGNLVCAGFSWWRKGIARHLFRSLDGRIEYRRTGPGAAARARDVGGRVVAWAAKTPQGTHEAARNLGVPVTFVEDGFLRSSGLGSDFHYPYSLCLDSGGPYFDPNTPNDLETLLARTEFDERLLARARALREAIVAKGVTKYNVGRRETLPAMDAGGRTVVLVVGQVEDDKSVLAGGMGIHSDRELLAEVRRNRPDAFIVYKPHPDVVSGNRRGGAFSEQDAGLYDRMESAVSLSALFGVIDELHTLTSLSGFEALMRDVPVHTYGGPFYAGWGLTTDRHRFPRRGRSLTMEELVAGALILYPSYYDWGTELFCGPETVLMRLAAGGEPRQGKLRRKCCVFIQKMINLSSALE</sequence>
<dbReference type="Pfam" id="PF05159">
    <property type="entry name" value="Capsule_synth"/>
    <property type="match status" value="4"/>
</dbReference>
<dbReference type="Proteomes" id="UP000055611">
    <property type="component" value="Chromosome"/>
</dbReference>
<name>A0A126QM98_9BACT</name>
<reference evidence="2 4" key="2">
    <citation type="submission" date="2019-03" db="EMBL/GenBank/DDBJ databases">
        <title>Genomic Encyclopedia of Type Strains, Phase IV (KMG-IV): sequencing the most valuable type-strain genomes for metagenomic binning, comparative biology and taxonomic classification.</title>
        <authorList>
            <person name="Goeker M."/>
        </authorList>
    </citation>
    <scope>NUCLEOTIDE SEQUENCE [LARGE SCALE GENOMIC DNA]</scope>
    <source>
        <strain evidence="2 4">DSM 101483</strain>
    </source>
</reference>
<dbReference type="EMBL" id="SOBK01000001">
    <property type="protein sequence ID" value="TDT92051.1"/>
    <property type="molecule type" value="Genomic_DNA"/>
</dbReference>
<keyword evidence="3" id="KW-1185">Reference proteome</keyword>
<dbReference type="EMBL" id="CP014206">
    <property type="protein sequence ID" value="AMK11041.1"/>
    <property type="molecule type" value="Genomic_DNA"/>
</dbReference>
<evidence type="ECO:0000313" key="1">
    <source>
        <dbReference type="EMBL" id="AMK11041.1"/>
    </source>
</evidence>
<dbReference type="AlphaFoldDB" id="A0A126QM98"/>
<evidence type="ECO:0000313" key="4">
    <source>
        <dbReference type="Proteomes" id="UP000295506"/>
    </source>
</evidence>
<dbReference type="InterPro" id="IPR007833">
    <property type="entry name" value="Capsule_polysaccharide_synth"/>
</dbReference>
<dbReference type="GO" id="GO:0015774">
    <property type="term" value="P:polysaccharide transport"/>
    <property type="evidence" value="ECO:0007669"/>
    <property type="project" value="InterPro"/>
</dbReference>
<protein>
    <submittedName>
        <fullName evidence="2">Capsular polysaccharide export protein</fullName>
    </submittedName>
</protein>